<organism evidence="2 3">
    <name type="scientific">Chitinimonas prasina</name>
    <dbReference type="NCBI Taxonomy" id="1434937"/>
    <lineage>
        <taxon>Bacteria</taxon>
        <taxon>Pseudomonadati</taxon>
        <taxon>Pseudomonadota</taxon>
        <taxon>Betaproteobacteria</taxon>
        <taxon>Neisseriales</taxon>
        <taxon>Chitinibacteraceae</taxon>
        <taxon>Chitinimonas</taxon>
    </lineage>
</organism>
<accession>A0ABQ5YNT9</accession>
<name>A0ABQ5YNT9_9NEIS</name>
<dbReference type="PANTHER" id="PTHR43041">
    <property type="entry name" value="HYDROLASE, METALLO-BETA-LACTAMASE SUPERFAMILY"/>
    <property type="match status" value="1"/>
</dbReference>
<comment type="caution">
    <text evidence="2">The sequence shown here is derived from an EMBL/GenBank/DDBJ whole genome shotgun (WGS) entry which is preliminary data.</text>
</comment>
<gene>
    <name evidence="2" type="ORF">GCM10007907_38450</name>
</gene>
<dbReference type="SMART" id="SM00849">
    <property type="entry name" value="Lactamase_B"/>
    <property type="match status" value="1"/>
</dbReference>
<evidence type="ECO:0000259" key="1">
    <source>
        <dbReference type="SMART" id="SM00849"/>
    </source>
</evidence>
<dbReference type="SUPFAM" id="SSF56281">
    <property type="entry name" value="Metallo-hydrolase/oxidoreductase"/>
    <property type="match status" value="1"/>
</dbReference>
<evidence type="ECO:0000313" key="2">
    <source>
        <dbReference type="EMBL" id="GLR15055.1"/>
    </source>
</evidence>
<sequence length="267" mass="29730">MAISLYDDGSHRCLMFADLVDDDDDHAVQANQFLLVSGREGALIDPAGNMTYNALIMAMASYFPARELKYILASHADPDIVASLNKWLISTQCTLVVSKLWSRFVPHFCTAGNAAGRILGVPDEGGWFKLGEERVAAVPAHFLHAEGNFHFYDPRSRILFSGDMGASMVAHELVAEPVSTVAEFTRLIPSMEGFHRRYMVANKVCRLWADMVRPMVERGEILMMVPQHGRYMVGKSVLLAFLDWISALSCGIDRFDSGHYRMPAELA</sequence>
<evidence type="ECO:0000313" key="3">
    <source>
        <dbReference type="Proteomes" id="UP001156706"/>
    </source>
</evidence>
<dbReference type="PANTHER" id="PTHR43041:SF1">
    <property type="entry name" value="METALLO-BETA-LACTAMASE DOMAIN-CONTAINING PROTEIN"/>
    <property type="match status" value="1"/>
</dbReference>
<protein>
    <recommendedName>
        <fullName evidence="1">Metallo-beta-lactamase domain-containing protein</fullName>
    </recommendedName>
</protein>
<dbReference type="Pfam" id="PF19583">
    <property type="entry name" value="ODP"/>
    <property type="match status" value="1"/>
</dbReference>
<dbReference type="InterPro" id="IPR001279">
    <property type="entry name" value="Metallo-B-lactamas"/>
</dbReference>
<dbReference type="InterPro" id="IPR036866">
    <property type="entry name" value="RibonucZ/Hydroxyglut_hydro"/>
</dbReference>
<keyword evidence="3" id="KW-1185">Reference proteome</keyword>
<reference evidence="3" key="1">
    <citation type="journal article" date="2019" name="Int. J. Syst. Evol. Microbiol.">
        <title>The Global Catalogue of Microorganisms (GCM) 10K type strain sequencing project: providing services to taxonomists for standard genome sequencing and annotation.</title>
        <authorList>
            <consortium name="The Broad Institute Genomics Platform"/>
            <consortium name="The Broad Institute Genome Sequencing Center for Infectious Disease"/>
            <person name="Wu L."/>
            <person name="Ma J."/>
        </authorList>
    </citation>
    <scope>NUCLEOTIDE SEQUENCE [LARGE SCALE GENOMIC DNA]</scope>
    <source>
        <strain evidence="3">NBRC 110044</strain>
    </source>
</reference>
<dbReference type="Gene3D" id="3.60.15.10">
    <property type="entry name" value="Ribonuclease Z/Hydroxyacylglutathione hydrolase-like"/>
    <property type="match status" value="1"/>
</dbReference>
<dbReference type="RefSeq" id="WP_284198119.1">
    <property type="nucleotide sequence ID" value="NZ_BSOG01000006.1"/>
</dbReference>
<dbReference type="Proteomes" id="UP001156706">
    <property type="component" value="Unassembled WGS sequence"/>
</dbReference>
<dbReference type="EMBL" id="BSOG01000006">
    <property type="protein sequence ID" value="GLR15055.1"/>
    <property type="molecule type" value="Genomic_DNA"/>
</dbReference>
<feature type="domain" description="Metallo-beta-lactamase" evidence="1">
    <location>
        <begin position="29"/>
        <end position="228"/>
    </location>
</feature>
<proteinExistence type="predicted"/>
<dbReference type="InterPro" id="IPR045761">
    <property type="entry name" value="ODP_dom"/>
</dbReference>